<protein>
    <submittedName>
        <fullName evidence="2">Uncharacterized protein</fullName>
    </submittedName>
</protein>
<sequence>MGRTRPCDQAVRRGRLRKAEQFFHLAEIGRDFADEPDVVDDAVVTLWVHAGIAASDVICCARLGKHAQGEDHKDAVTLLGSVDPAIAKHLSVLLGVKTRSGYTDTPTSRTESNRSAPNVPPKR</sequence>
<dbReference type="Proteomes" id="UP000002212">
    <property type="component" value="Chromosome"/>
</dbReference>
<dbReference type="PATRIC" id="fig|632772.20.peg.3798"/>
<name>C1B860_RHOOB</name>
<dbReference type="HOGENOM" id="CLU_155838_0_0_11"/>
<organism evidence="2 3">
    <name type="scientific">Rhodococcus opacus (strain B4)</name>
    <dbReference type="NCBI Taxonomy" id="632772"/>
    <lineage>
        <taxon>Bacteria</taxon>
        <taxon>Bacillati</taxon>
        <taxon>Actinomycetota</taxon>
        <taxon>Actinomycetes</taxon>
        <taxon>Mycobacteriales</taxon>
        <taxon>Nocardiaceae</taxon>
        <taxon>Rhodococcus</taxon>
    </lineage>
</organism>
<evidence type="ECO:0000313" key="3">
    <source>
        <dbReference type="Proteomes" id="UP000002212"/>
    </source>
</evidence>
<dbReference type="STRING" id="632772.ROP_36160"/>
<gene>
    <name evidence="2" type="ordered locus">ROP_36160</name>
</gene>
<dbReference type="KEGG" id="rop:ROP_36160"/>
<dbReference type="EMBL" id="AP011115">
    <property type="protein sequence ID" value="BAH51863.1"/>
    <property type="molecule type" value="Genomic_DNA"/>
</dbReference>
<evidence type="ECO:0000313" key="2">
    <source>
        <dbReference type="EMBL" id="BAH51863.1"/>
    </source>
</evidence>
<accession>C1B860</accession>
<feature type="region of interest" description="Disordered" evidence="1">
    <location>
        <begin position="99"/>
        <end position="123"/>
    </location>
</feature>
<dbReference type="AlphaFoldDB" id="C1B860"/>
<proteinExistence type="predicted"/>
<reference evidence="2 3" key="1">
    <citation type="submission" date="2009-03" db="EMBL/GenBank/DDBJ databases">
        <title>Comparison of the complete genome sequences of Rhodococcus erythropolis PR4 and Rhodococcus opacus B4.</title>
        <authorList>
            <person name="Takarada H."/>
            <person name="Sekine M."/>
            <person name="Hosoyama A."/>
            <person name="Yamada R."/>
            <person name="Fujisawa T."/>
            <person name="Omata S."/>
            <person name="Shimizu A."/>
            <person name="Tsukatani N."/>
            <person name="Tanikawa S."/>
            <person name="Fujita N."/>
            <person name="Harayama S."/>
        </authorList>
    </citation>
    <scope>NUCLEOTIDE SEQUENCE [LARGE SCALE GENOMIC DNA]</scope>
    <source>
        <strain evidence="2 3">B4</strain>
    </source>
</reference>
<dbReference type="RefSeq" id="WP_012690802.1">
    <property type="nucleotide sequence ID" value="NC_012522.1"/>
</dbReference>
<feature type="compositionally biased region" description="Polar residues" evidence="1">
    <location>
        <begin position="100"/>
        <end position="116"/>
    </location>
</feature>
<evidence type="ECO:0000256" key="1">
    <source>
        <dbReference type="SAM" id="MobiDB-lite"/>
    </source>
</evidence>